<keyword evidence="2" id="KW-1185">Reference proteome</keyword>
<organism evidence="1 2">
    <name type="scientific">Cuscuta campestris</name>
    <dbReference type="NCBI Taxonomy" id="132261"/>
    <lineage>
        <taxon>Eukaryota</taxon>
        <taxon>Viridiplantae</taxon>
        <taxon>Streptophyta</taxon>
        <taxon>Embryophyta</taxon>
        <taxon>Tracheophyta</taxon>
        <taxon>Spermatophyta</taxon>
        <taxon>Magnoliopsida</taxon>
        <taxon>eudicotyledons</taxon>
        <taxon>Gunneridae</taxon>
        <taxon>Pentapetalae</taxon>
        <taxon>asterids</taxon>
        <taxon>lamiids</taxon>
        <taxon>Solanales</taxon>
        <taxon>Convolvulaceae</taxon>
        <taxon>Cuscuteae</taxon>
        <taxon>Cuscuta</taxon>
        <taxon>Cuscuta subgen. Grammica</taxon>
        <taxon>Cuscuta sect. Cleistogrammica</taxon>
    </lineage>
</organism>
<dbReference type="Proteomes" id="UP000595140">
    <property type="component" value="Unassembled WGS sequence"/>
</dbReference>
<sequence>MEEDLDEAAHVFTSTPEKTMEAFKLLYREPHGKEMITLVGSCGFMSSQKRDREATHAILAEQDPDFSAKSYGLAPILEEEPAPPFPLH</sequence>
<dbReference type="EMBL" id="OOIL02002000">
    <property type="protein sequence ID" value="VFQ79624.1"/>
    <property type="molecule type" value="Genomic_DNA"/>
</dbReference>
<evidence type="ECO:0000313" key="2">
    <source>
        <dbReference type="Proteomes" id="UP000595140"/>
    </source>
</evidence>
<reference evidence="1 2" key="1">
    <citation type="submission" date="2018-04" db="EMBL/GenBank/DDBJ databases">
        <authorList>
            <person name="Vogel A."/>
        </authorList>
    </citation>
    <scope>NUCLEOTIDE SEQUENCE [LARGE SCALE GENOMIC DNA]</scope>
</reference>
<gene>
    <name evidence="1" type="ORF">CCAM_LOCUS21400</name>
</gene>
<dbReference type="AlphaFoldDB" id="A0A484LTI6"/>
<protein>
    <submittedName>
        <fullName evidence="1">Uncharacterized protein</fullName>
    </submittedName>
</protein>
<accession>A0A484LTI6</accession>
<evidence type="ECO:0000313" key="1">
    <source>
        <dbReference type="EMBL" id="VFQ79624.1"/>
    </source>
</evidence>
<name>A0A484LTI6_9ASTE</name>
<proteinExistence type="predicted"/>